<dbReference type="SUPFAM" id="SSF48464">
    <property type="entry name" value="ENTH/VHS domain"/>
    <property type="match status" value="1"/>
</dbReference>
<dbReference type="EMBL" id="LXTC01000003">
    <property type="protein sequence ID" value="OBA20842.1"/>
    <property type="molecule type" value="Genomic_DNA"/>
</dbReference>
<dbReference type="GO" id="GO:0000993">
    <property type="term" value="F:RNA polymerase II complex binding"/>
    <property type="evidence" value="ECO:0007669"/>
    <property type="project" value="InterPro"/>
</dbReference>
<dbReference type="Proteomes" id="UP000092555">
    <property type="component" value="Unassembled WGS sequence"/>
</dbReference>
<dbReference type="AlphaFoldDB" id="A0A1A0HAD9"/>
<dbReference type="FunFam" id="1.25.40.90:FF:000016">
    <property type="entry name" value="mRNA cleavage factor complex component Pcf11"/>
    <property type="match status" value="1"/>
</dbReference>
<dbReference type="Pfam" id="PF11526">
    <property type="entry name" value="Pfc11_Clp1_ID"/>
    <property type="match status" value="1"/>
</dbReference>
<dbReference type="STRING" id="869754.A0A1A0HAD9"/>
<keyword evidence="3" id="KW-1185">Reference proteome</keyword>
<dbReference type="PROSITE" id="PS51391">
    <property type="entry name" value="CID"/>
    <property type="match status" value="1"/>
</dbReference>
<dbReference type="Gene3D" id="1.25.40.90">
    <property type="match status" value="1"/>
</dbReference>
<gene>
    <name evidence="2" type="ORF">METBIDRAFT_11457</name>
</gene>
<dbReference type="InterPro" id="IPR008942">
    <property type="entry name" value="ENTH_VHS"/>
</dbReference>
<dbReference type="GeneID" id="30026970"/>
<evidence type="ECO:0000313" key="2">
    <source>
        <dbReference type="EMBL" id="OBA20842.1"/>
    </source>
</evidence>
<dbReference type="GO" id="GO:0005849">
    <property type="term" value="C:mRNA cleavage factor complex"/>
    <property type="evidence" value="ECO:0007669"/>
    <property type="project" value="InterPro"/>
</dbReference>
<dbReference type="RefSeq" id="XP_018711352.1">
    <property type="nucleotide sequence ID" value="XM_018853994.1"/>
</dbReference>
<protein>
    <recommendedName>
        <fullName evidence="1">CID domain-containing protein</fullName>
    </recommendedName>
</protein>
<dbReference type="InterPro" id="IPR054127">
    <property type="entry name" value="Pcf11_C"/>
</dbReference>
<dbReference type="Pfam" id="PF04818">
    <property type="entry name" value="CID"/>
    <property type="match status" value="1"/>
</dbReference>
<comment type="caution">
    <text evidence="2">The sequence shown here is derived from an EMBL/GenBank/DDBJ whole genome shotgun (WGS) entry which is preliminary data.</text>
</comment>
<reference evidence="2 3" key="1">
    <citation type="submission" date="2016-05" db="EMBL/GenBank/DDBJ databases">
        <title>Comparative genomics of biotechnologically important yeasts.</title>
        <authorList>
            <consortium name="DOE Joint Genome Institute"/>
            <person name="Riley R."/>
            <person name="Haridas S."/>
            <person name="Wolfe K.H."/>
            <person name="Lopes M.R."/>
            <person name="Hittinger C.T."/>
            <person name="Goker M."/>
            <person name="Salamov A."/>
            <person name="Wisecaver J."/>
            <person name="Long T.M."/>
            <person name="Aerts A.L."/>
            <person name="Barry K."/>
            <person name="Choi C."/>
            <person name="Clum A."/>
            <person name="Coughlan A.Y."/>
            <person name="Deshpande S."/>
            <person name="Douglass A.P."/>
            <person name="Hanson S.J."/>
            <person name="Klenk H.-P."/>
            <person name="LaButti K."/>
            <person name="Lapidus A."/>
            <person name="Lindquist E."/>
            <person name="Lipzen A."/>
            <person name="Meier-kolthoff J.P."/>
            <person name="Ohm R.A."/>
            <person name="Otillar R.P."/>
            <person name="Pangilinan J."/>
            <person name="Peng Y."/>
            <person name="Rokas A."/>
            <person name="Rosa C.A."/>
            <person name="Scheuner C."/>
            <person name="Sibirny A.A."/>
            <person name="Slot J.C."/>
            <person name="Stielow J.B."/>
            <person name="Sun H."/>
            <person name="Kurtzman C.P."/>
            <person name="Blackwell M."/>
            <person name="Grigoriev I.V."/>
            <person name="Jeffries T.W."/>
        </authorList>
    </citation>
    <scope>NUCLEOTIDE SEQUENCE [LARGE SCALE GENOMIC DNA]</scope>
    <source>
        <strain evidence="2 3">NRRL YB-4993</strain>
    </source>
</reference>
<dbReference type="OrthoDB" id="2129491at2759"/>
<accession>A0A1A0HAD9</accession>
<dbReference type="Pfam" id="PF21936">
    <property type="entry name" value="Pcf11_C"/>
    <property type="match status" value="1"/>
</dbReference>
<evidence type="ECO:0000259" key="1">
    <source>
        <dbReference type="PROSITE" id="PS51391"/>
    </source>
</evidence>
<evidence type="ECO:0000313" key="3">
    <source>
        <dbReference type="Proteomes" id="UP000092555"/>
    </source>
</evidence>
<dbReference type="InterPro" id="IPR045154">
    <property type="entry name" value="PCF11-like"/>
</dbReference>
<dbReference type="PANTHER" id="PTHR15921">
    <property type="entry name" value="PRE-MRNA CLEAVAGE COMPLEX II"/>
    <property type="match status" value="1"/>
</dbReference>
<dbReference type="InterPro" id="IPR006569">
    <property type="entry name" value="CID_dom"/>
</dbReference>
<dbReference type="InterPro" id="IPR047415">
    <property type="entry name" value="Pcf11_CID"/>
</dbReference>
<dbReference type="SMART" id="SM00582">
    <property type="entry name" value="RPR"/>
    <property type="match status" value="1"/>
</dbReference>
<dbReference type="InterPro" id="IPR021605">
    <property type="entry name" value="Pcf11_Clp1-ID"/>
</dbReference>
<dbReference type="GO" id="GO:0005737">
    <property type="term" value="C:cytoplasm"/>
    <property type="evidence" value="ECO:0007669"/>
    <property type="project" value="TreeGrafter"/>
</dbReference>
<dbReference type="CDD" id="cd16982">
    <property type="entry name" value="CID_Pcf11"/>
    <property type="match status" value="1"/>
</dbReference>
<dbReference type="GO" id="GO:0006369">
    <property type="term" value="P:termination of RNA polymerase II transcription"/>
    <property type="evidence" value="ECO:0007669"/>
    <property type="project" value="InterPro"/>
</dbReference>
<name>A0A1A0HAD9_9ASCO</name>
<dbReference type="GO" id="GO:0003729">
    <property type="term" value="F:mRNA binding"/>
    <property type="evidence" value="ECO:0007669"/>
    <property type="project" value="InterPro"/>
</dbReference>
<dbReference type="GO" id="GO:0031124">
    <property type="term" value="P:mRNA 3'-end processing"/>
    <property type="evidence" value="ECO:0007669"/>
    <property type="project" value="InterPro"/>
</dbReference>
<organism evidence="2 3">
    <name type="scientific">Metschnikowia bicuspidata var. bicuspidata NRRL YB-4993</name>
    <dbReference type="NCBI Taxonomy" id="869754"/>
    <lineage>
        <taxon>Eukaryota</taxon>
        <taxon>Fungi</taxon>
        <taxon>Dikarya</taxon>
        <taxon>Ascomycota</taxon>
        <taxon>Saccharomycotina</taxon>
        <taxon>Pichiomycetes</taxon>
        <taxon>Metschnikowiaceae</taxon>
        <taxon>Metschnikowia</taxon>
    </lineage>
</organism>
<feature type="domain" description="CID" evidence="1">
    <location>
        <begin position="2"/>
        <end position="139"/>
    </location>
</feature>
<sequence>MTRSPIVEDYASSLAELTFNSRPIIDNLTIIAKENTDSAAGILDAIADRIHKCIPEQKLFALYLLDSIVKTVGPPYNVLAGEQIFKLFSHVYLLVGEPTRARLVKIYELWRVTKTKGLGAPLFPPAQLARIGDFLRQAGYKKLDAVLPPEPPAGPTAASLVADIDAILPLLAHKLAANPADAALAGKKAALAELRVLLLSQALLPGELAGIQARLAPMKVPGAAPGPAAPPVAAPVPRAAALFSELVASGLVAVDQALVRGAVPEYTLVLPKHKHTPGKHGRRAASALERLLADANLTHKSQYEQIKYKELVKVLQWIAGAGAARDLQRFVTQAELEAATVQVLYETKALKCAQCGRRFTADAAGAARKRTHLDWHFRINQKQANFKSNVQLRSWYLDDYAWVQFRDDDLLEYEAAPRPERREPVPEAPAAEAYVVIPSTESNTSNMCTVCREQVKPTYKDALGEWVWDACMAVPGAAGKIVHVSCFEEASRKRGAPDDGDRLLKRERLY</sequence>
<proteinExistence type="predicted"/>
<dbReference type="PANTHER" id="PTHR15921:SF3">
    <property type="entry name" value="PRE-MRNA CLEAVAGE COMPLEX 2 PROTEIN PCF11"/>
    <property type="match status" value="1"/>
</dbReference>